<reference evidence="11" key="1">
    <citation type="submission" date="2016-10" db="EMBL/GenBank/DDBJ databases">
        <authorList>
            <person name="Varghese N."/>
            <person name="Submissions S."/>
        </authorList>
    </citation>
    <scope>NUCLEOTIDE SEQUENCE [LARGE SCALE GENOMIC DNA]</scope>
    <source>
        <strain evidence="11">CGMCC 1.10658</strain>
    </source>
</reference>
<dbReference type="STRING" id="658219.SAMN05216212_0591"/>
<dbReference type="PANTHER" id="PTHR37484:SF1">
    <property type="entry name" value="ROD SHAPE-DETERMINING PROTEIN MRED"/>
    <property type="match status" value="1"/>
</dbReference>
<evidence type="ECO:0000256" key="6">
    <source>
        <dbReference type="ARBA" id="ARBA00022989"/>
    </source>
</evidence>
<dbReference type="Pfam" id="PF04093">
    <property type="entry name" value="MreD"/>
    <property type="match status" value="1"/>
</dbReference>
<evidence type="ECO:0000256" key="3">
    <source>
        <dbReference type="ARBA" id="ARBA00022475"/>
    </source>
</evidence>
<evidence type="ECO:0000256" key="9">
    <source>
        <dbReference type="SAM" id="Phobius"/>
    </source>
</evidence>
<keyword evidence="4 9" id="KW-0812">Transmembrane</keyword>
<dbReference type="Proteomes" id="UP000199305">
    <property type="component" value="Unassembled WGS sequence"/>
</dbReference>
<gene>
    <name evidence="10" type="ORF">SAMN05216212_0591</name>
</gene>
<dbReference type="PIRSF" id="PIRSF018472">
    <property type="entry name" value="MreD_proteobac"/>
    <property type="match status" value="1"/>
</dbReference>
<feature type="transmembrane region" description="Helical" evidence="9">
    <location>
        <begin position="130"/>
        <end position="149"/>
    </location>
</feature>
<name>A0A1G8VLJ1_9GAMM</name>
<proteinExistence type="inferred from homology"/>
<comment type="subcellular location">
    <subcellularLocation>
        <location evidence="8">Cell inner membrane</location>
    </subcellularLocation>
    <subcellularLocation>
        <location evidence="1">Cell membrane</location>
        <topology evidence="1">Multi-pass membrane protein</topology>
    </subcellularLocation>
</comment>
<evidence type="ECO:0000256" key="1">
    <source>
        <dbReference type="ARBA" id="ARBA00004651"/>
    </source>
</evidence>
<keyword evidence="11" id="KW-1185">Reference proteome</keyword>
<evidence type="ECO:0000256" key="7">
    <source>
        <dbReference type="ARBA" id="ARBA00023136"/>
    </source>
</evidence>
<evidence type="ECO:0000256" key="4">
    <source>
        <dbReference type="ARBA" id="ARBA00022692"/>
    </source>
</evidence>
<keyword evidence="7 8" id="KW-0472">Membrane</keyword>
<comment type="function">
    <text evidence="8">Involved in formation of the rod shape of the cell. May also contribute to regulation of formation of penicillin-binding proteins.</text>
</comment>
<dbReference type="RefSeq" id="WP_091507844.1">
    <property type="nucleotide sequence ID" value="NZ_FNFH01000001.1"/>
</dbReference>
<sequence length="159" mass="17936">MEPNNRWFIGVTVLLALLLSVMPLPYQWLWFRPAFVALIVIFWINRMPQSLGVGFAWLVGLLEDFATGAVLGTHALALGALAYFCLLTYRRTRAFNPAQQLMWVFVLVGIHQVIGNWVHSLAGKPVPGLVFLWPALTSALLWPLVTPWLDRTAGRLQVR</sequence>
<keyword evidence="5 8" id="KW-0133">Cell shape</keyword>
<evidence type="ECO:0000313" key="10">
    <source>
        <dbReference type="EMBL" id="SDJ66050.1"/>
    </source>
</evidence>
<dbReference type="GO" id="GO:0005886">
    <property type="term" value="C:plasma membrane"/>
    <property type="evidence" value="ECO:0007669"/>
    <property type="project" value="UniProtKB-SubCell"/>
</dbReference>
<dbReference type="InterPro" id="IPR007227">
    <property type="entry name" value="Cell_shape_determining_MreD"/>
</dbReference>
<evidence type="ECO:0000256" key="2">
    <source>
        <dbReference type="ARBA" id="ARBA00007776"/>
    </source>
</evidence>
<evidence type="ECO:0000256" key="8">
    <source>
        <dbReference type="PIRNR" id="PIRNR018472"/>
    </source>
</evidence>
<dbReference type="AlphaFoldDB" id="A0A1G8VLJ1"/>
<feature type="transmembrane region" description="Helical" evidence="9">
    <location>
        <begin position="6"/>
        <end position="22"/>
    </location>
</feature>
<dbReference type="NCBIfam" id="TIGR03426">
    <property type="entry name" value="shape_MreD"/>
    <property type="match status" value="1"/>
</dbReference>
<dbReference type="InterPro" id="IPR026034">
    <property type="entry name" value="MreD_proteobac"/>
</dbReference>
<keyword evidence="6 9" id="KW-1133">Transmembrane helix</keyword>
<feature type="transmembrane region" description="Helical" evidence="9">
    <location>
        <begin position="101"/>
        <end position="118"/>
    </location>
</feature>
<evidence type="ECO:0000256" key="5">
    <source>
        <dbReference type="ARBA" id="ARBA00022960"/>
    </source>
</evidence>
<dbReference type="EMBL" id="FNFH01000001">
    <property type="protein sequence ID" value="SDJ66050.1"/>
    <property type="molecule type" value="Genomic_DNA"/>
</dbReference>
<dbReference type="GO" id="GO:0008360">
    <property type="term" value="P:regulation of cell shape"/>
    <property type="evidence" value="ECO:0007669"/>
    <property type="project" value="UniProtKB-UniRule"/>
</dbReference>
<protein>
    <recommendedName>
        <fullName evidence="8">Rod shape-determining protein MreD</fullName>
    </recommendedName>
</protein>
<dbReference type="PANTHER" id="PTHR37484">
    <property type="entry name" value="ROD SHAPE-DETERMINING PROTEIN MRED"/>
    <property type="match status" value="1"/>
</dbReference>
<keyword evidence="3 8" id="KW-1003">Cell membrane</keyword>
<organism evidence="10 11">
    <name type="scientific">Microbulbifer yueqingensis</name>
    <dbReference type="NCBI Taxonomy" id="658219"/>
    <lineage>
        <taxon>Bacteria</taxon>
        <taxon>Pseudomonadati</taxon>
        <taxon>Pseudomonadota</taxon>
        <taxon>Gammaproteobacteria</taxon>
        <taxon>Cellvibrionales</taxon>
        <taxon>Microbulbiferaceae</taxon>
        <taxon>Microbulbifer</taxon>
    </lineage>
</organism>
<evidence type="ECO:0000313" key="11">
    <source>
        <dbReference type="Proteomes" id="UP000199305"/>
    </source>
</evidence>
<accession>A0A1G8VLJ1</accession>
<comment type="similarity">
    <text evidence="2 8">Belongs to the MreD family.</text>
</comment>
<keyword evidence="8" id="KW-0997">Cell inner membrane</keyword>
<feature type="transmembrane region" description="Helical" evidence="9">
    <location>
        <begin position="65"/>
        <end position="89"/>
    </location>
</feature>
<dbReference type="OrthoDB" id="6647425at2"/>